<reference evidence="1" key="1">
    <citation type="submission" date="2018-02" db="EMBL/GenBank/DDBJ databases">
        <title>Rhizophora mucronata_Transcriptome.</title>
        <authorList>
            <person name="Meera S.P."/>
            <person name="Sreeshan A."/>
            <person name="Augustine A."/>
        </authorList>
    </citation>
    <scope>NUCLEOTIDE SEQUENCE</scope>
    <source>
        <tissue evidence="1">Leaf</tissue>
    </source>
</reference>
<proteinExistence type="predicted"/>
<organism evidence="1">
    <name type="scientific">Rhizophora mucronata</name>
    <name type="common">Asiatic mangrove</name>
    <dbReference type="NCBI Taxonomy" id="61149"/>
    <lineage>
        <taxon>Eukaryota</taxon>
        <taxon>Viridiplantae</taxon>
        <taxon>Streptophyta</taxon>
        <taxon>Embryophyta</taxon>
        <taxon>Tracheophyta</taxon>
        <taxon>Spermatophyta</taxon>
        <taxon>Magnoliopsida</taxon>
        <taxon>eudicotyledons</taxon>
        <taxon>Gunneridae</taxon>
        <taxon>Pentapetalae</taxon>
        <taxon>rosids</taxon>
        <taxon>fabids</taxon>
        <taxon>Malpighiales</taxon>
        <taxon>Rhizophoraceae</taxon>
        <taxon>Rhizophora</taxon>
    </lineage>
</organism>
<dbReference type="EMBL" id="GGEC01063163">
    <property type="protein sequence ID" value="MBX43647.1"/>
    <property type="molecule type" value="Transcribed_RNA"/>
</dbReference>
<accession>A0A2P2NMC9</accession>
<name>A0A2P2NMC9_RHIMU</name>
<protein>
    <submittedName>
        <fullName evidence="1">Uncharacterized protein</fullName>
    </submittedName>
</protein>
<sequence>MKLGSVIYFSKLYALPSKNIYQGCGTAVNPSLILISLDKSSLEVVDSH</sequence>
<dbReference type="AlphaFoldDB" id="A0A2P2NMC9"/>
<evidence type="ECO:0000313" key="1">
    <source>
        <dbReference type="EMBL" id="MBX43647.1"/>
    </source>
</evidence>